<feature type="binding site" evidence="5">
    <location>
        <position position="187"/>
    </location>
    <ligand>
        <name>ATP</name>
        <dbReference type="ChEBI" id="CHEBI:30616"/>
    </ligand>
</feature>
<evidence type="ECO:0000256" key="3">
    <source>
        <dbReference type="ARBA" id="ARBA00022840"/>
    </source>
</evidence>
<dbReference type="SMART" id="SM00387">
    <property type="entry name" value="HATPase_c"/>
    <property type="match status" value="1"/>
</dbReference>
<dbReference type="InterPro" id="IPR001404">
    <property type="entry name" value="Hsp90_fam"/>
</dbReference>
<comment type="similarity">
    <text evidence="1">Belongs to the heat shock protein 90 family.</text>
</comment>
<protein>
    <submittedName>
        <fullName evidence="9">Predicted protein</fullName>
    </submittedName>
</protein>
<feature type="compositionally biased region" description="Basic and acidic residues" evidence="7">
    <location>
        <begin position="705"/>
        <end position="717"/>
    </location>
</feature>
<dbReference type="GeneID" id="9681679"/>
<keyword evidence="3 5" id="KW-0067">ATP-binding</keyword>
<feature type="region of interest" description="Disordered" evidence="7">
    <location>
        <begin position="693"/>
        <end position="731"/>
    </location>
</feature>
<dbReference type="GO" id="GO:0051082">
    <property type="term" value="F:unfolded protein binding"/>
    <property type="evidence" value="ECO:0007669"/>
    <property type="project" value="InterPro"/>
</dbReference>
<dbReference type="FunFam" id="1.20.120.790:FF:000001">
    <property type="entry name" value="Heat shock protein 90 alpha"/>
    <property type="match status" value="1"/>
</dbReference>
<dbReference type="Pfam" id="PF13589">
    <property type="entry name" value="HATPase_c_3"/>
    <property type="match status" value="1"/>
</dbReference>
<accession>C1MK97</accession>
<dbReference type="FunFam" id="3.30.565.10:FF:000005">
    <property type="entry name" value="Heat shock protein 90"/>
    <property type="match status" value="1"/>
</dbReference>
<dbReference type="GO" id="GO:0140662">
    <property type="term" value="F:ATP-dependent protein folding chaperone"/>
    <property type="evidence" value="ECO:0007669"/>
    <property type="project" value="InterPro"/>
</dbReference>
<gene>
    <name evidence="9" type="ORF">MICPUCDRAFT_14003</name>
</gene>
<evidence type="ECO:0000259" key="8">
    <source>
        <dbReference type="SMART" id="SM00387"/>
    </source>
</evidence>
<dbReference type="InterPro" id="IPR037196">
    <property type="entry name" value="HSP90_C"/>
</dbReference>
<dbReference type="PROSITE" id="PS00298">
    <property type="entry name" value="HSP90"/>
    <property type="match status" value="1"/>
</dbReference>
<dbReference type="OMA" id="GIEQHQY"/>
<evidence type="ECO:0000256" key="2">
    <source>
        <dbReference type="ARBA" id="ARBA00022741"/>
    </source>
</evidence>
<dbReference type="OrthoDB" id="28737at2759"/>
<feature type="binding site" evidence="5">
    <location>
        <position position="393"/>
    </location>
    <ligand>
        <name>ATP</name>
        <dbReference type="ChEBI" id="CHEBI:30616"/>
    </ligand>
</feature>
<feature type="domain" description="Histidine kinase/HSP90-like ATPase" evidence="8">
    <location>
        <begin position="28"/>
        <end position="197"/>
    </location>
</feature>
<dbReference type="InterPro" id="IPR020568">
    <property type="entry name" value="Ribosomal_Su5_D2-typ_SF"/>
</dbReference>
<dbReference type="eggNOG" id="KOG0019">
    <property type="taxonomic scope" value="Eukaryota"/>
</dbReference>
<dbReference type="KEGG" id="mpp:MICPUCDRAFT_14003"/>
<dbReference type="InterPro" id="IPR020575">
    <property type="entry name" value="Hsp90_N"/>
</dbReference>
<keyword evidence="4" id="KW-0143">Chaperone</keyword>
<feature type="non-terminal residue" evidence="9">
    <location>
        <position position="1"/>
    </location>
</feature>
<organism evidence="10">
    <name type="scientific">Micromonas pusilla (strain CCMP1545)</name>
    <name type="common">Picoplanktonic green alga</name>
    <dbReference type="NCBI Taxonomy" id="564608"/>
    <lineage>
        <taxon>Eukaryota</taxon>
        <taxon>Viridiplantae</taxon>
        <taxon>Chlorophyta</taxon>
        <taxon>Mamiellophyceae</taxon>
        <taxon>Mamiellales</taxon>
        <taxon>Mamiellaceae</taxon>
        <taxon>Micromonas</taxon>
    </lineage>
</organism>
<feature type="binding site" evidence="5">
    <location>
        <begin position="103"/>
        <end position="104"/>
    </location>
    <ligand>
        <name>ATP</name>
        <dbReference type="ChEBI" id="CHEBI:30616"/>
    </ligand>
</feature>
<feature type="binding site" evidence="5">
    <location>
        <position position="39"/>
    </location>
    <ligand>
        <name>ATP</name>
        <dbReference type="ChEBI" id="CHEBI:30616"/>
    </ligand>
</feature>
<dbReference type="InterPro" id="IPR036890">
    <property type="entry name" value="HATPase_C_sf"/>
</dbReference>
<evidence type="ECO:0000256" key="5">
    <source>
        <dbReference type="PIRSR" id="PIRSR002583-1"/>
    </source>
</evidence>
<dbReference type="InterPro" id="IPR019805">
    <property type="entry name" value="Heat_shock_protein_90_CS"/>
</dbReference>
<sequence>ENGGGDTYEYQAEVNRLLDLIVNSLYSNRDVFLRELVSNASDALDKLRFAAVSDPSVMSASADMKIKIKGDKENNLLVVEDTGIGMTRDDLVSSLGARTIARSGTAKFMEMLQSKSDGENLIGKFGVGFYSAFLVADKITVSSKNAADDKAWTWESEIGASSYTIREAPPPRETDRPNPQASLTRGTKITLHLKDGAEEFASDAKITSLVQTYSEFISFPIEVFATKSVPKEVEDAEKTAEAMEAYNKKKIEAEAKGEAFEEEAPEAVMKTEYEDVQEWTVTNNDKPIWVKSPKDVEKESYDTFFKTTFKEFLDPLAVNHFAVEGDIEFRSILFVPGMAPFEQQDMMAKSKAIKLYVRRVFISDEFDDSLLPRYLTFVKGVVDSNDLPLNVSREILQESRVVRVMRKRLVRKTLDMLKDISKRDNDDYDTFWDAFGRNLKLGVIEDAANREVLAPLLRFQSSKTEKGKSRGLDAYVEDMPEGQNSIYYVAADTREAAENSPFLEQLTKKGFEVLFLIDPIDEVTMTNLASFKEKTLVDISKEDLDLGEDSDEEKAKIKEIEEEYAAFTAWMKTSLGDKVEKVIVSKRLAGTPCILVTSKFGWSANMERIMKAQAMGDSRASEYMKGKKTMEINPTSAVILDLKKKQEAGDASAATTAELLFDTAMLTSGFTIEQPADFAAKIFALMGEAVGDKSTADASGGFVPETKKKKEETKKKDDEDDAAESVDAEIV</sequence>
<dbReference type="CDD" id="cd16927">
    <property type="entry name" value="HATPase_Hsp90-like"/>
    <property type="match status" value="1"/>
</dbReference>
<evidence type="ECO:0000256" key="7">
    <source>
        <dbReference type="SAM" id="MobiDB-lite"/>
    </source>
</evidence>
<feature type="binding site" evidence="5">
    <location>
        <position position="35"/>
    </location>
    <ligand>
        <name>ATP</name>
        <dbReference type="ChEBI" id="CHEBI:30616"/>
    </ligand>
</feature>
<dbReference type="AlphaFoldDB" id="C1MK97"/>
<dbReference type="PRINTS" id="PR00775">
    <property type="entry name" value="HEATSHOCK90"/>
</dbReference>
<dbReference type="Gene3D" id="3.40.50.11260">
    <property type="match status" value="1"/>
</dbReference>
<reference evidence="9 10" key="1">
    <citation type="journal article" date="2009" name="Science">
        <title>Green evolution and dynamic adaptations revealed by genomes of the marine picoeukaryotes Micromonas.</title>
        <authorList>
            <person name="Worden A.Z."/>
            <person name="Lee J.H."/>
            <person name="Mock T."/>
            <person name="Rouze P."/>
            <person name="Simmons M.P."/>
            <person name="Aerts A.L."/>
            <person name="Allen A.E."/>
            <person name="Cuvelier M.L."/>
            <person name="Derelle E."/>
            <person name="Everett M.V."/>
            <person name="Foulon E."/>
            <person name="Grimwood J."/>
            <person name="Gundlach H."/>
            <person name="Henrissat B."/>
            <person name="Napoli C."/>
            <person name="McDonald S.M."/>
            <person name="Parker M.S."/>
            <person name="Rombauts S."/>
            <person name="Salamov A."/>
            <person name="Von Dassow P."/>
            <person name="Badger J.H."/>
            <person name="Coutinho P.M."/>
            <person name="Demir E."/>
            <person name="Dubchak I."/>
            <person name="Gentemann C."/>
            <person name="Eikrem W."/>
            <person name="Gready J.E."/>
            <person name="John U."/>
            <person name="Lanier W."/>
            <person name="Lindquist E.A."/>
            <person name="Lucas S."/>
            <person name="Mayer K.F."/>
            <person name="Moreau H."/>
            <person name="Not F."/>
            <person name="Otillar R."/>
            <person name="Panaud O."/>
            <person name="Pangilinan J."/>
            <person name="Paulsen I."/>
            <person name="Piegu B."/>
            <person name="Poliakov A."/>
            <person name="Robbens S."/>
            <person name="Schmutz J."/>
            <person name="Toulza E."/>
            <person name="Wyss T."/>
            <person name="Zelensky A."/>
            <person name="Zhou K."/>
            <person name="Armbrust E.V."/>
            <person name="Bhattacharya D."/>
            <person name="Goodenough U.W."/>
            <person name="Van de Peer Y."/>
            <person name="Grigoriev I.V."/>
        </authorList>
    </citation>
    <scope>NUCLEOTIDE SEQUENCE [LARGE SCALE GENOMIC DNA]</scope>
    <source>
        <strain evidence="9 10">CCMP1545</strain>
    </source>
</reference>
<name>C1MK97_MICPC</name>
<dbReference type="GO" id="GO:0005524">
    <property type="term" value="F:ATP binding"/>
    <property type="evidence" value="ECO:0007669"/>
    <property type="project" value="UniProtKB-KW"/>
</dbReference>
<feature type="region of interest" description="Disordered" evidence="7">
    <location>
        <begin position="163"/>
        <end position="182"/>
    </location>
</feature>
<keyword evidence="2 5" id="KW-0547">Nucleotide-binding</keyword>
<keyword evidence="10" id="KW-1185">Reference proteome</keyword>
<dbReference type="GO" id="GO:0016887">
    <property type="term" value="F:ATP hydrolysis activity"/>
    <property type="evidence" value="ECO:0007669"/>
    <property type="project" value="InterPro"/>
</dbReference>
<dbReference type="SUPFAM" id="SSF54211">
    <property type="entry name" value="Ribosomal protein S5 domain 2-like"/>
    <property type="match status" value="1"/>
</dbReference>
<dbReference type="Pfam" id="PF00183">
    <property type="entry name" value="HSP90"/>
    <property type="match status" value="1"/>
</dbReference>
<dbReference type="HAMAP" id="MF_00505">
    <property type="entry name" value="HSP90"/>
    <property type="match status" value="1"/>
</dbReference>
<dbReference type="FunFam" id="3.40.50.11260:FF:000005">
    <property type="entry name" value="Heat shock protein 90"/>
    <property type="match status" value="1"/>
</dbReference>
<dbReference type="EMBL" id="GG663736">
    <property type="protein sequence ID" value="EEH59334.1"/>
    <property type="molecule type" value="Genomic_DNA"/>
</dbReference>
<dbReference type="NCBIfam" id="NF003555">
    <property type="entry name" value="PRK05218.1"/>
    <property type="match status" value="1"/>
</dbReference>
<dbReference type="Gene3D" id="3.30.230.80">
    <property type="match status" value="1"/>
</dbReference>
<dbReference type="SUPFAM" id="SSF55874">
    <property type="entry name" value="ATPase domain of HSP90 chaperone/DNA topoisomerase II/histidine kinase"/>
    <property type="match status" value="1"/>
</dbReference>
<evidence type="ECO:0000313" key="10">
    <source>
        <dbReference type="Proteomes" id="UP000001876"/>
    </source>
</evidence>
<feature type="coiled-coil region" evidence="6">
    <location>
        <begin position="236"/>
        <end position="263"/>
    </location>
</feature>
<dbReference type="Gene3D" id="1.20.120.790">
    <property type="entry name" value="Heat shock protein 90, C-terminal domain"/>
    <property type="match status" value="1"/>
</dbReference>
<evidence type="ECO:0000256" key="6">
    <source>
        <dbReference type="SAM" id="Coils"/>
    </source>
</evidence>
<dbReference type="InterPro" id="IPR003594">
    <property type="entry name" value="HATPase_dom"/>
</dbReference>
<dbReference type="PANTHER" id="PTHR11528">
    <property type="entry name" value="HEAT SHOCK PROTEIN 90 FAMILY MEMBER"/>
    <property type="match status" value="1"/>
</dbReference>
<evidence type="ECO:0000313" key="9">
    <source>
        <dbReference type="EMBL" id="EEH59334.1"/>
    </source>
</evidence>
<feature type="binding site" evidence="5">
    <location>
        <position position="86"/>
    </location>
    <ligand>
        <name>ATP</name>
        <dbReference type="ChEBI" id="CHEBI:30616"/>
    </ligand>
</feature>
<dbReference type="STRING" id="564608.C1MK97"/>
<proteinExistence type="inferred from homology"/>
<evidence type="ECO:0000256" key="4">
    <source>
        <dbReference type="ARBA" id="ARBA00023186"/>
    </source>
</evidence>
<feature type="binding site" evidence="5">
    <location>
        <position position="81"/>
    </location>
    <ligand>
        <name>ATP</name>
        <dbReference type="ChEBI" id="CHEBI:30616"/>
    </ligand>
</feature>
<dbReference type="RefSeq" id="XP_003055958.1">
    <property type="nucleotide sequence ID" value="XM_003055912.1"/>
</dbReference>
<keyword evidence="6" id="KW-0175">Coiled coil</keyword>
<dbReference type="PIRSF" id="PIRSF002583">
    <property type="entry name" value="Hsp90"/>
    <property type="match status" value="1"/>
</dbReference>
<dbReference type="Proteomes" id="UP000001876">
    <property type="component" value="Unassembled WGS sequence"/>
</dbReference>
<feature type="compositionally biased region" description="Acidic residues" evidence="7">
    <location>
        <begin position="718"/>
        <end position="731"/>
    </location>
</feature>
<dbReference type="Gene3D" id="3.30.565.10">
    <property type="entry name" value="Histidine kinase-like ATPase, C-terminal domain"/>
    <property type="match status" value="1"/>
</dbReference>
<evidence type="ECO:0000256" key="1">
    <source>
        <dbReference type="ARBA" id="ARBA00008239"/>
    </source>
</evidence>
<dbReference type="FunFam" id="3.30.230.80:FF:000001">
    <property type="entry name" value="Heat shock protein 90 alpha"/>
    <property type="match status" value="1"/>
</dbReference>
<dbReference type="SUPFAM" id="SSF110942">
    <property type="entry name" value="HSP90 C-terminal domain"/>
    <property type="match status" value="1"/>
</dbReference>